<reference evidence="2 4" key="1">
    <citation type="submission" date="2020-01" db="EMBL/GenBank/DDBJ databases">
        <authorList>
            <consortium name="DOE Joint Genome Institute"/>
            <person name="Haridas S."/>
            <person name="Albert R."/>
            <person name="Binder M."/>
            <person name="Bloem J."/>
            <person name="Labutti K."/>
            <person name="Salamov A."/>
            <person name="Andreopoulos B."/>
            <person name="Baker S.E."/>
            <person name="Barry K."/>
            <person name="Bills G."/>
            <person name="Bluhm B.H."/>
            <person name="Cannon C."/>
            <person name="Castanera R."/>
            <person name="Culley D.E."/>
            <person name="Daum C."/>
            <person name="Ezra D."/>
            <person name="Gonzalez J.B."/>
            <person name="Henrissat B."/>
            <person name="Kuo A."/>
            <person name="Liang C."/>
            <person name="Lipzen A."/>
            <person name="Lutzoni F."/>
            <person name="Magnuson J."/>
            <person name="Mondo S."/>
            <person name="Nolan M."/>
            <person name="Ohm R."/>
            <person name="Pangilinan J."/>
            <person name="Park H.-J."/>
            <person name="Ramirez L."/>
            <person name="Alfaro M."/>
            <person name="Sun H."/>
            <person name="Tritt A."/>
            <person name="Yoshinaga Y."/>
            <person name="Zwiers L.-H."/>
            <person name="Turgeon B.G."/>
            <person name="Goodwin S.B."/>
            <person name="Spatafora J.W."/>
            <person name="Crous P.W."/>
            <person name="Grigoriev I.V."/>
        </authorList>
    </citation>
    <scope>NUCLEOTIDE SEQUENCE</scope>
    <source>
        <strain evidence="2 4">CBS 781.70</strain>
    </source>
</reference>
<gene>
    <name evidence="2 4" type="ORF">P152DRAFT_456766</name>
</gene>
<dbReference type="AlphaFoldDB" id="A0A6G1G9D2"/>
<organism evidence="2">
    <name type="scientific">Eremomyces bilateralis CBS 781.70</name>
    <dbReference type="NCBI Taxonomy" id="1392243"/>
    <lineage>
        <taxon>Eukaryota</taxon>
        <taxon>Fungi</taxon>
        <taxon>Dikarya</taxon>
        <taxon>Ascomycota</taxon>
        <taxon>Pezizomycotina</taxon>
        <taxon>Dothideomycetes</taxon>
        <taxon>Dothideomycetes incertae sedis</taxon>
        <taxon>Eremomycetales</taxon>
        <taxon>Eremomycetaceae</taxon>
        <taxon>Eremomyces</taxon>
    </lineage>
</organism>
<dbReference type="GeneID" id="54419651"/>
<evidence type="ECO:0000313" key="4">
    <source>
        <dbReference type="RefSeq" id="XP_033536142.1"/>
    </source>
</evidence>
<dbReference type="RefSeq" id="XP_033536142.1">
    <property type="nucleotide sequence ID" value="XM_033679081.1"/>
</dbReference>
<protein>
    <submittedName>
        <fullName evidence="2 4">Uncharacterized protein</fullName>
    </submittedName>
</protein>
<evidence type="ECO:0000313" key="3">
    <source>
        <dbReference type="Proteomes" id="UP000504638"/>
    </source>
</evidence>
<keyword evidence="3" id="KW-1185">Reference proteome</keyword>
<reference evidence="4" key="2">
    <citation type="submission" date="2020-04" db="EMBL/GenBank/DDBJ databases">
        <authorList>
            <consortium name="NCBI Genome Project"/>
        </authorList>
    </citation>
    <scope>NUCLEOTIDE SEQUENCE</scope>
    <source>
        <strain evidence="4">CBS 781.70</strain>
    </source>
</reference>
<evidence type="ECO:0000256" key="1">
    <source>
        <dbReference type="SAM" id="MobiDB-lite"/>
    </source>
</evidence>
<feature type="region of interest" description="Disordered" evidence="1">
    <location>
        <begin position="36"/>
        <end position="56"/>
    </location>
</feature>
<evidence type="ECO:0000313" key="2">
    <source>
        <dbReference type="EMBL" id="KAF1814511.1"/>
    </source>
</evidence>
<sequence length="56" mass="6357">MVRVVIGYVPDDCQVRGQTRTKRRESLAVELEARNSTGPRMQSISRKNQFTASAVY</sequence>
<proteinExistence type="predicted"/>
<name>A0A6G1G9D2_9PEZI</name>
<dbReference type="Proteomes" id="UP000504638">
    <property type="component" value="Unplaced"/>
</dbReference>
<dbReference type="EMBL" id="ML975153">
    <property type="protein sequence ID" value="KAF1814511.1"/>
    <property type="molecule type" value="Genomic_DNA"/>
</dbReference>
<accession>A0A6G1G9D2</accession>
<reference evidence="4" key="3">
    <citation type="submission" date="2025-04" db="UniProtKB">
        <authorList>
            <consortium name="RefSeq"/>
        </authorList>
    </citation>
    <scope>IDENTIFICATION</scope>
    <source>
        <strain evidence="4">CBS 781.70</strain>
    </source>
</reference>